<feature type="compositionally biased region" description="Low complexity" evidence="1">
    <location>
        <begin position="196"/>
        <end position="212"/>
    </location>
</feature>
<reference evidence="2 3" key="1">
    <citation type="journal article" date="2015" name="Front. Microbiol.">
        <title>Genome sequence of the plant growth promoting endophytic yeast Rhodotorula graminis WP1.</title>
        <authorList>
            <person name="Firrincieli A."/>
            <person name="Otillar R."/>
            <person name="Salamov A."/>
            <person name="Schmutz J."/>
            <person name="Khan Z."/>
            <person name="Redman R.S."/>
            <person name="Fleck N.D."/>
            <person name="Lindquist E."/>
            <person name="Grigoriev I.V."/>
            <person name="Doty S.L."/>
        </authorList>
    </citation>
    <scope>NUCLEOTIDE SEQUENCE [LARGE SCALE GENOMIC DNA]</scope>
    <source>
        <strain evidence="2 3">WP1</strain>
    </source>
</reference>
<feature type="compositionally biased region" description="Low complexity" evidence="1">
    <location>
        <begin position="1124"/>
        <end position="1139"/>
    </location>
</feature>
<feature type="compositionally biased region" description="Low complexity" evidence="1">
    <location>
        <begin position="582"/>
        <end position="602"/>
    </location>
</feature>
<accession>A0A194S3B9</accession>
<feature type="region of interest" description="Disordered" evidence="1">
    <location>
        <begin position="391"/>
        <end position="517"/>
    </location>
</feature>
<organism evidence="2 3">
    <name type="scientific">Rhodotorula graminis (strain WP1)</name>
    <dbReference type="NCBI Taxonomy" id="578459"/>
    <lineage>
        <taxon>Eukaryota</taxon>
        <taxon>Fungi</taxon>
        <taxon>Dikarya</taxon>
        <taxon>Basidiomycota</taxon>
        <taxon>Pucciniomycotina</taxon>
        <taxon>Microbotryomycetes</taxon>
        <taxon>Sporidiobolales</taxon>
        <taxon>Sporidiobolaceae</taxon>
        <taxon>Rhodotorula</taxon>
    </lineage>
</organism>
<feature type="compositionally biased region" description="Low complexity" evidence="1">
    <location>
        <begin position="395"/>
        <end position="408"/>
    </location>
</feature>
<dbReference type="EMBL" id="KQ474079">
    <property type="protein sequence ID" value="KPV75087.1"/>
    <property type="molecule type" value="Genomic_DNA"/>
</dbReference>
<feature type="compositionally biased region" description="Acidic residues" evidence="1">
    <location>
        <begin position="1140"/>
        <end position="1157"/>
    </location>
</feature>
<dbReference type="RefSeq" id="XP_018271136.1">
    <property type="nucleotide sequence ID" value="XM_018417092.1"/>
</dbReference>
<feature type="compositionally biased region" description="Low complexity" evidence="1">
    <location>
        <begin position="464"/>
        <end position="482"/>
    </location>
</feature>
<feature type="compositionally biased region" description="Basic and acidic residues" evidence="1">
    <location>
        <begin position="1342"/>
        <end position="1360"/>
    </location>
</feature>
<feature type="compositionally biased region" description="Pro residues" evidence="1">
    <location>
        <begin position="289"/>
        <end position="312"/>
    </location>
</feature>
<feature type="compositionally biased region" description="Acidic residues" evidence="1">
    <location>
        <begin position="1324"/>
        <end position="1335"/>
    </location>
</feature>
<feature type="region of interest" description="Disordered" evidence="1">
    <location>
        <begin position="1"/>
        <end position="133"/>
    </location>
</feature>
<protein>
    <recommendedName>
        <fullName evidence="4">Wings apart-like protein C-terminal domain-containing protein</fullName>
    </recommendedName>
</protein>
<feature type="region of interest" description="Disordered" evidence="1">
    <location>
        <begin position="174"/>
        <end position="376"/>
    </location>
</feature>
<feature type="region of interest" description="Disordered" evidence="1">
    <location>
        <begin position="582"/>
        <end position="625"/>
    </location>
</feature>
<evidence type="ECO:0000313" key="3">
    <source>
        <dbReference type="Proteomes" id="UP000053890"/>
    </source>
</evidence>
<feature type="region of interest" description="Disordered" evidence="1">
    <location>
        <begin position="1301"/>
        <end position="1367"/>
    </location>
</feature>
<feature type="compositionally biased region" description="Low complexity" evidence="1">
    <location>
        <begin position="18"/>
        <end position="35"/>
    </location>
</feature>
<dbReference type="GeneID" id="28977540"/>
<evidence type="ECO:0000313" key="2">
    <source>
        <dbReference type="EMBL" id="KPV75087.1"/>
    </source>
</evidence>
<evidence type="ECO:0008006" key="4">
    <source>
        <dbReference type="Google" id="ProtNLM"/>
    </source>
</evidence>
<evidence type="ECO:0000256" key="1">
    <source>
        <dbReference type="SAM" id="MobiDB-lite"/>
    </source>
</evidence>
<feature type="compositionally biased region" description="Basic residues" evidence="1">
    <location>
        <begin position="1"/>
        <end position="11"/>
    </location>
</feature>
<sequence>MPGSPFRRRPAATRTYGSSRPSAAAPALASDAVSLNPRRTSAHAPKSAHADLDDSSTSSSDDDDAVAASLGARTSRPPPSPAPAPAPAPAPPPVAPHADGKRPAASTQGGAASGDGELELVAAARPARKTRSLGAAAARLEDAPGAGGRVVWDETAALAVKPAPRRRASARLAAGADAVGDAVEASAVSPAKRRSLAPVAADDAPDDSSLPVQARAPPKKRARLSAPLPSRARAAGRELEEDVPAPLDYVPLAERLKRATLDNPTPSAGDNAPPVRRTRSTSRAVGTASPPPPAAAPALAPGPTPAAPPRPSSPLRRTSAAAAVPRAAPPLRHTASSTSRPSAPAPAAGSSKPVAKQKPPPLAQPNARPPSPAKDLSAIFSRFAPVVADKGGAEAGEAGAAAARTAGTMKPRMMLKRSATTGSAADGGAAGDKGPGAAATDDEDDFAACAPASPTRRTLDRMHSNPTLPSSPLASPARVAALGGSLSFPTLGSPSRTGGASPNPFSRESSPSPARTAAASASSAVAAARAGAVPALGSAYRPLAFAPPASTAFASAAGPTRTYAGGARTVRRDVDEEALFAAPAAHPSSSAASSSASTSTSALPKLPPALSGRTRPAGAPAAAPQQDLTTLRALWGIDAEDALADSEEADSQDRGSRVVGGGLLRKQGEGKRWMDEMGWCLEGLRDGERSAARASALDLLNKLLSRDWLRRLKSSGQAETVYLAFRLASSTSPSFSASSNADQPGPDRVLDTAFAVLLALLMRDQRMAEPLCRLRAADVAREAAKRRAPQGDDDGGEGPSQVHTSGVAQSDGDIQLRSEASAGWWSSSPRKAGRVGGGAEDDGVDEDRCDLLEVLRDLGEREWVGEEIGTATREDEAGGAARAKGKKALRGDARHSLRDIIDSADLFPSSDDPTILSSPVTLQALVLAATRSITSFAPRAIFQPQHMVCESGVFGQVVQVFVDECAGIEDRVTKYEKGLDLLPPPVESAAVGSIISLSSLSTCLSIFEATSLATPYAFHLISSPNVLPHLASALEDLTLFTFLLALDPPASTDSPADPTRVDALGALTAVLGILFGLTTESAWGVPLVADGGKLVRTLVRVILGCRRAGAARQQSSADTTQLVRSATRSASAMAATTSEGDVDMTMEDEEEDDDEPAGDQAVWDILSLALGVLANLAESADEDLRERVRELLLSSSCYTNRKCARECQCALVGEAEPSSALEILARLALDPLADSPNSVYHHSITGFLRLLLGLLVLDSPQNEEIVLAALSHSASAIAPILDALEELASLHDDQRRAQDELALPAPGDKDDDDLAAESQRTEVDETQLDENDVSMDEVGVARNEESEGEGLPKRMRELVQRLRRRIS</sequence>
<dbReference type="STRING" id="578459.A0A194S3B9"/>
<dbReference type="InterPro" id="IPR011989">
    <property type="entry name" value="ARM-like"/>
</dbReference>
<feature type="compositionally biased region" description="Low complexity" evidence="1">
    <location>
        <begin position="313"/>
        <end position="354"/>
    </location>
</feature>
<keyword evidence="3" id="KW-1185">Reference proteome</keyword>
<feature type="compositionally biased region" description="Low complexity" evidence="1">
    <location>
        <begin position="174"/>
        <end position="188"/>
    </location>
</feature>
<name>A0A194S3B9_RHOGW</name>
<feature type="compositionally biased region" description="Polar residues" evidence="1">
    <location>
        <begin position="487"/>
        <end position="508"/>
    </location>
</feature>
<dbReference type="OrthoDB" id="78088at2759"/>
<gene>
    <name evidence="2" type="ORF">RHOBADRAFT_53982</name>
</gene>
<dbReference type="Gene3D" id="1.25.10.10">
    <property type="entry name" value="Leucine-rich Repeat Variant"/>
    <property type="match status" value="1"/>
</dbReference>
<feature type="compositionally biased region" description="Pro residues" evidence="1">
    <location>
        <begin position="358"/>
        <end position="372"/>
    </location>
</feature>
<dbReference type="Proteomes" id="UP000053890">
    <property type="component" value="Unassembled WGS sequence"/>
</dbReference>
<feature type="compositionally biased region" description="Pro residues" evidence="1">
    <location>
        <begin position="76"/>
        <end position="95"/>
    </location>
</feature>
<feature type="region of interest" description="Disordered" evidence="1">
    <location>
        <begin position="783"/>
        <end position="844"/>
    </location>
</feature>
<proteinExistence type="predicted"/>
<feature type="region of interest" description="Disordered" evidence="1">
    <location>
        <begin position="1116"/>
        <end position="1157"/>
    </location>
</feature>